<organism evidence="2 3">
    <name type="scientific">Physocladia obscura</name>
    <dbReference type="NCBI Taxonomy" id="109957"/>
    <lineage>
        <taxon>Eukaryota</taxon>
        <taxon>Fungi</taxon>
        <taxon>Fungi incertae sedis</taxon>
        <taxon>Chytridiomycota</taxon>
        <taxon>Chytridiomycota incertae sedis</taxon>
        <taxon>Chytridiomycetes</taxon>
        <taxon>Chytridiales</taxon>
        <taxon>Chytriomycetaceae</taxon>
        <taxon>Physocladia</taxon>
    </lineage>
</organism>
<proteinExistence type="predicted"/>
<protein>
    <recommendedName>
        <fullName evidence="1">SigF-like NTF2-like domain-containing protein</fullName>
    </recommendedName>
</protein>
<keyword evidence="3" id="KW-1185">Reference proteome</keyword>
<evidence type="ECO:0000259" key="1">
    <source>
        <dbReference type="Pfam" id="PF24840"/>
    </source>
</evidence>
<dbReference type="InterPro" id="IPR057514">
    <property type="entry name" value="NTF2_SigF"/>
</dbReference>
<name>A0AAD5XFX2_9FUNG</name>
<dbReference type="Pfam" id="PF24840">
    <property type="entry name" value="NTF2_SigF"/>
    <property type="match status" value="1"/>
</dbReference>
<gene>
    <name evidence="2" type="ORF">HK100_012913</name>
</gene>
<accession>A0AAD5XFX2</accession>
<evidence type="ECO:0000313" key="3">
    <source>
        <dbReference type="Proteomes" id="UP001211907"/>
    </source>
</evidence>
<dbReference type="EMBL" id="JADGJH010000987">
    <property type="protein sequence ID" value="KAJ3120166.1"/>
    <property type="molecule type" value="Genomic_DNA"/>
</dbReference>
<feature type="domain" description="SigF-like NTF2-like" evidence="1">
    <location>
        <begin position="280"/>
        <end position="426"/>
    </location>
</feature>
<sequence length="616" mass="66160">MVIKSTQNIAGQWRVEHQRVSDASELFYASIVDEKTRLVLASSLEPAFEFATTDAKDTAAKTRAQAELLRSLVSQACRSQTQPPARSPATNSLFSFSSRSALFQSLPSAILIPTKSNARPQTNAKQGSNDDVDKTCARFDIDAVAALSHSLRTSLSETCIIALIDSDATLSDSYTPLLVKNDSDHYFSNSSAVSGEFGRLLIRRDSTNDASSPHDINSLLDAFEVPEPLTFSALVSAWIHLFRVSVVFFKQNTYFEKKKSDSKMDRGAQIPVQLRGLFSVLLSPNAAASSAAITAHYDKDAKLTNPYLLLNGRDEIIKSYASLVASNLDLDGQIDSIEYDPATQRATISLVQISQPKALGGLIPIRINQTLDLQLEATNPADPSKLYIVSHTEKHTAQEYLSHIPLVGGFYETQLRSAVGQLTLAGGEVLEKYGVLDAVPAAVGKARDVVESATKAASETVSNATQRATNTVASVGRLATTTKDSAIGIATSTVHKASEWTSNTAKASGLTSLLDSTFEWIEVARETVHDIVSSTKETAATITSTAKDVAATLIEEGKGVSVSCYSPTCKPGQVCYAPTCARGRTLGVKLTVDNFQSIVRGMYLEGQRTAGMLTAN</sequence>
<dbReference type="AlphaFoldDB" id="A0AAD5XFX2"/>
<reference evidence="2" key="1">
    <citation type="submission" date="2020-05" db="EMBL/GenBank/DDBJ databases">
        <title>Phylogenomic resolution of chytrid fungi.</title>
        <authorList>
            <person name="Stajich J.E."/>
            <person name="Amses K."/>
            <person name="Simmons R."/>
            <person name="Seto K."/>
            <person name="Myers J."/>
            <person name="Bonds A."/>
            <person name="Quandt C.A."/>
            <person name="Barry K."/>
            <person name="Liu P."/>
            <person name="Grigoriev I."/>
            <person name="Longcore J.E."/>
            <person name="James T.Y."/>
        </authorList>
    </citation>
    <scope>NUCLEOTIDE SEQUENCE</scope>
    <source>
        <strain evidence="2">JEL0513</strain>
    </source>
</reference>
<dbReference type="Proteomes" id="UP001211907">
    <property type="component" value="Unassembled WGS sequence"/>
</dbReference>
<evidence type="ECO:0000313" key="2">
    <source>
        <dbReference type="EMBL" id="KAJ3120166.1"/>
    </source>
</evidence>
<comment type="caution">
    <text evidence="2">The sequence shown here is derived from an EMBL/GenBank/DDBJ whole genome shotgun (WGS) entry which is preliminary data.</text>
</comment>